<dbReference type="InterPro" id="IPR036397">
    <property type="entry name" value="RNaseH_sf"/>
</dbReference>
<dbReference type="AlphaFoldDB" id="A0A6L2NVQ5"/>
<dbReference type="InterPro" id="IPR021109">
    <property type="entry name" value="Peptidase_aspartic_dom_sf"/>
</dbReference>
<dbReference type="CDD" id="cd00303">
    <property type="entry name" value="retropepsin_like"/>
    <property type="match status" value="1"/>
</dbReference>
<protein>
    <submittedName>
        <fullName evidence="2">Reverse transcriptase domain-containing protein</fullName>
    </submittedName>
</protein>
<name>A0A6L2NVQ5_TANCI</name>
<proteinExistence type="predicted"/>
<organism evidence="2">
    <name type="scientific">Tanacetum cinerariifolium</name>
    <name type="common">Dalmatian daisy</name>
    <name type="synonym">Chrysanthemum cinerariifolium</name>
    <dbReference type="NCBI Taxonomy" id="118510"/>
    <lineage>
        <taxon>Eukaryota</taxon>
        <taxon>Viridiplantae</taxon>
        <taxon>Streptophyta</taxon>
        <taxon>Embryophyta</taxon>
        <taxon>Tracheophyta</taxon>
        <taxon>Spermatophyta</taxon>
        <taxon>Magnoliopsida</taxon>
        <taxon>eudicotyledons</taxon>
        <taxon>Gunneridae</taxon>
        <taxon>Pentapetalae</taxon>
        <taxon>asterids</taxon>
        <taxon>campanulids</taxon>
        <taxon>Asterales</taxon>
        <taxon>Asteraceae</taxon>
        <taxon>Asteroideae</taxon>
        <taxon>Anthemideae</taxon>
        <taxon>Anthemidinae</taxon>
        <taxon>Tanacetum</taxon>
    </lineage>
</organism>
<dbReference type="InterPro" id="IPR012337">
    <property type="entry name" value="RNaseH-like_sf"/>
</dbReference>
<sequence>MRTRSSSNLIVESFTILKQRNRRRSKQIDEPEIRTIVETPVASMADTRTMSELLQAPTDGYRDAIRFNETFSEAWDSFKDLLRKCPHHGFLELHQIDTFYNALTPSDQDSLMQPPMIKTPSPDLVKAMEETCVTCGGPHPYYEYLATDGDTFNASAATGTYNQGELVECLALADLGASINLMPLSVWKKLSFPELTPTRITLELANRSVAYLIGVAEDVFVKVGKFYFSDDFVVVNYDVDPWVPLVLERPFLRTARVLIDVHGEEYDDESVNRIDVIDVTCEEYAQEVLRFTDSSKSGNPTPSLDPISVISSPSLTPFEGGDFVLEEIEACLTRDSIPSGINDADIDPEGDILLLEKLLNDDPSYPLPLKELHFEELKIIKSSIDNPSELELKDLPSHLEIKVDRAKVDVMAKLPHPTSVKDWDLPFEIMYDASDFVVGAILGQLKGMSSQQKKKFFKDVKHYFLDDPYLFRIYADQVIRRRVYDQEAVDILTAFHNGPTWGHHGANYTAKKVFDSGFYWTMIYHDAHDMYILIAVDYLSKWVEAKALPTNDARVFVNFLNSLFARFGTPRAIISDRGTHFCNDQFAKVMLKYGVTHRLSTTYHPQTSRQVEVSNCGLKRILERTVGENQASWFDKLDDALWAFRTAFKIPIGCTPYKLVYEKGCHLPIELEHKAYWALKHCNFDLKSAGDHWKVQMNELNELRD</sequence>
<dbReference type="EMBL" id="BKCJ010009797">
    <property type="protein sequence ID" value="GEU88664.1"/>
    <property type="molecule type" value="Genomic_DNA"/>
</dbReference>
<keyword evidence="2" id="KW-0695">RNA-directed DNA polymerase</keyword>
<dbReference type="Gene3D" id="3.30.420.10">
    <property type="entry name" value="Ribonuclease H-like superfamily/Ribonuclease H"/>
    <property type="match status" value="1"/>
</dbReference>
<dbReference type="Gene3D" id="2.40.70.10">
    <property type="entry name" value="Acid Proteases"/>
    <property type="match status" value="1"/>
</dbReference>
<comment type="caution">
    <text evidence="2">The sequence shown here is derived from an EMBL/GenBank/DDBJ whole genome shotgun (WGS) entry which is preliminary data.</text>
</comment>
<dbReference type="GO" id="GO:0003676">
    <property type="term" value="F:nucleic acid binding"/>
    <property type="evidence" value="ECO:0007669"/>
    <property type="project" value="InterPro"/>
</dbReference>
<keyword evidence="2" id="KW-0548">Nucleotidyltransferase</keyword>
<dbReference type="PANTHER" id="PTHR33067:SF9">
    <property type="entry name" value="RNA-DIRECTED DNA POLYMERASE"/>
    <property type="match status" value="1"/>
</dbReference>
<gene>
    <name evidence="2" type="ORF">Tci_060642</name>
</gene>
<evidence type="ECO:0000259" key="1">
    <source>
        <dbReference type="PROSITE" id="PS50994"/>
    </source>
</evidence>
<dbReference type="SUPFAM" id="SSF53098">
    <property type="entry name" value="Ribonuclease H-like"/>
    <property type="match status" value="1"/>
</dbReference>
<dbReference type="PROSITE" id="PS50994">
    <property type="entry name" value="INTEGRASE"/>
    <property type="match status" value="1"/>
</dbReference>
<dbReference type="Pfam" id="PF00665">
    <property type="entry name" value="rve"/>
    <property type="match status" value="1"/>
</dbReference>
<keyword evidence="2" id="KW-0808">Transferase</keyword>
<evidence type="ECO:0000313" key="2">
    <source>
        <dbReference type="EMBL" id="GEU88664.1"/>
    </source>
</evidence>
<feature type="domain" description="Integrase catalytic" evidence="1">
    <location>
        <begin position="495"/>
        <end position="664"/>
    </location>
</feature>
<reference evidence="2" key="1">
    <citation type="journal article" date="2019" name="Sci. Rep.">
        <title>Draft genome of Tanacetum cinerariifolium, the natural source of mosquito coil.</title>
        <authorList>
            <person name="Yamashiro T."/>
            <person name="Shiraishi A."/>
            <person name="Satake H."/>
            <person name="Nakayama K."/>
        </authorList>
    </citation>
    <scope>NUCLEOTIDE SEQUENCE</scope>
</reference>
<dbReference type="InterPro" id="IPR001584">
    <property type="entry name" value="Integrase_cat-core"/>
</dbReference>
<accession>A0A6L2NVQ5</accession>
<dbReference type="GO" id="GO:0015074">
    <property type="term" value="P:DNA integration"/>
    <property type="evidence" value="ECO:0007669"/>
    <property type="project" value="InterPro"/>
</dbReference>
<dbReference type="GO" id="GO:0003964">
    <property type="term" value="F:RNA-directed DNA polymerase activity"/>
    <property type="evidence" value="ECO:0007669"/>
    <property type="project" value="UniProtKB-KW"/>
</dbReference>
<dbReference type="PANTHER" id="PTHR33067">
    <property type="entry name" value="RNA-DIRECTED DNA POLYMERASE-RELATED"/>
    <property type="match status" value="1"/>
</dbReference>